<accession>A0A179EPZ5</accession>
<feature type="chain" id="PRO_5036010310" description="WxL domain-containing protein" evidence="1">
    <location>
        <begin position="26"/>
        <end position="200"/>
    </location>
</feature>
<feature type="signal peptide" evidence="1">
    <location>
        <begin position="1"/>
        <end position="25"/>
    </location>
</feature>
<dbReference type="RefSeq" id="WP_067484376.1">
    <property type="nucleotide sequence ID" value="NZ_BJUG01000004.1"/>
</dbReference>
<dbReference type="EMBL" id="LWMN01000014">
    <property type="protein sequence ID" value="OAQ55305.1"/>
    <property type="molecule type" value="Genomic_DNA"/>
</dbReference>
<dbReference type="OrthoDB" id="2194369at2"/>
<evidence type="ECO:0008006" key="6">
    <source>
        <dbReference type="Google" id="ProtNLM"/>
    </source>
</evidence>
<organism evidence="3 4">
    <name type="scientific">Enterococcus thailandicus</name>
    <dbReference type="NCBI Taxonomy" id="417368"/>
    <lineage>
        <taxon>Bacteria</taxon>
        <taxon>Bacillati</taxon>
        <taxon>Bacillota</taxon>
        <taxon>Bacilli</taxon>
        <taxon>Lactobacillales</taxon>
        <taxon>Enterococcaceae</taxon>
        <taxon>Enterococcus</taxon>
    </lineage>
</organism>
<evidence type="ECO:0000313" key="4">
    <source>
        <dbReference type="Proteomes" id="UP000078516"/>
    </source>
</evidence>
<dbReference type="Proteomes" id="UP000321361">
    <property type="component" value="Unassembled WGS sequence"/>
</dbReference>
<evidence type="ECO:0000313" key="5">
    <source>
        <dbReference type="Proteomes" id="UP000321361"/>
    </source>
</evidence>
<gene>
    <name evidence="3" type="ORF">A6E74_09285</name>
    <name evidence="2" type="ORF">ETH01_09770</name>
</gene>
<dbReference type="AlphaFoldDB" id="A0A179EPZ5"/>
<proteinExistence type="predicted"/>
<evidence type="ECO:0000313" key="2">
    <source>
        <dbReference type="EMBL" id="GEK36690.1"/>
    </source>
</evidence>
<comment type="caution">
    <text evidence="3">The sequence shown here is derived from an EMBL/GenBank/DDBJ whole genome shotgun (WGS) entry which is preliminary data.</text>
</comment>
<keyword evidence="1" id="KW-0732">Signal</keyword>
<reference evidence="2 5" key="2">
    <citation type="submission" date="2019-07" db="EMBL/GenBank/DDBJ databases">
        <title>Whole genome shotgun sequence of Enterococcus thailandicus NBRC 101867.</title>
        <authorList>
            <person name="Hosoyama A."/>
            <person name="Uohara A."/>
            <person name="Ohji S."/>
            <person name="Ichikawa N."/>
        </authorList>
    </citation>
    <scope>NUCLEOTIDE SEQUENCE [LARGE SCALE GENOMIC DNA]</scope>
    <source>
        <strain evidence="2 5">NBRC 101867</strain>
    </source>
</reference>
<dbReference type="Proteomes" id="UP000078516">
    <property type="component" value="Unassembled WGS sequence"/>
</dbReference>
<dbReference type="EMBL" id="BJUG01000004">
    <property type="protein sequence ID" value="GEK36690.1"/>
    <property type="molecule type" value="Genomic_DNA"/>
</dbReference>
<evidence type="ECO:0000256" key="1">
    <source>
        <dbReference type="SAM" id="SignalP"/>
    </source>
</evidence>
<reference evidence="3 4" key="1">
    <citation type="submission" date="2016-04" db="EMBL/GenBank/DDBJ databases">
        <title>Draft genome of an Enterococcus thailandicus strain isolated from bovine feces.</title>
        <authorList>
            <person name="Beukers A.G."/>
            <person name="Zaheer R."/>
            <person name="Goji N."/>
            <person name="Cook S.R."/>
            <person name="Amoako K."/>
            <person name="Chaves A.V."/>
            <person name="Ward M.P."/>
            <person name="Mcallister T.A."/>
        </authorList>
    </citation>
    <scope>NUCLEOTIDE SEQUENCE [LARGE SCALE GENOMIC DNA]</scope>
    <source>
        <strain evidence="3 4">F0711D 46</strain>
    </source>
</reference>
<evidence type="ECO:0000313" key="3">
    <source>
        <dbReference type="EMBL" id="OAQ55305.1"/>
    </source>
</evidence>
<sequence length="200" mass="21118">MKKRLASLFIVGSFVGGLVPIAVQAQDVIGDGSAEIKVNGSIGLDNTDPTETIDEESEDWINVTLDTATIFYNISGRTNIESPTYTIKNNSGRPVDVTITKFEKTNSESISEISSLKFVSPEASDTALISSGSVTDFETTPARLFTLANNEGKLTSAGESTSASETTFGYQGVLSSSTAAKSAPTFDLTLQLDAVSWTAP</sequence>
<name>A0A179EPZ5_ENTTH</name>
<keyword evidence="4" id="KW-1185">Reference proteome</keyword>
<protein>
    <recommendedName>
        <fullName evidence="6">WxL domain-containing protein</fullName>
    </recommendedName>
</protein>